<evidence type="ECO:0000313" key="2">
    <source>
        <dbReference type="EMBL" id="SES77589.1"/>
    </source>
</evidence>
<dbReference type="Pfam" id="PF19667">
    <property type="entry name" value="DUF6170"/>
    <property type="match status" value="1"/>
</dbReference>
<proteinExistence type="predicted"/>
<dbReference type="Proteomes" id="UP000199308">
    <property type="component" value="Unassembled WGS sequence"/>
</dbReference>
<dbReference type="EMBL" id="FOHK01000002">
    <property type="protein sequence ID" value="SES77589.1"/>
    <property type="molecule type" value="Genomic_DNA"/>
</dbReference>
<dbReference type="RefSeq" id="WP_143047903.1">
    <property type="nucleotide sequence ID" value="NZ_AP027363.1"/>
</dbReference>
<accession>A0A1H9Z7R3</accession>
<keyword evidence="1" id="KW-1133">Transmembrane helix</keyword>
<sequence length="104" mass="11842">MYFSTNNMEALASFSLREKQQIITLAGEKLTAPQKFVINILKLILLIPPFMYLANLAWGPFLVAVAGAALFYVVVLRPIYLSYCVEHLDAAIKQFKRMQQTEED</sequence>
<feature type="transmembrane region" description="Helical" evidence="1">
    <location>
        <begin position="60"/>
        <end position="80"/>
    </location>
</feature>
<evidence type="ECO:0000256" key="1">
    <source>
        <dbReference type="SAM" id="Phobius"/>
    </source>
</evidence>
<gene>
    <name evidence="2" type="ORF">SAMN05660429_00354</name>
</gene>
<reference evidence="2 3" key="1">
    <citation type="submission" date="2016-10" db="EMBL/GenBank/DDBJ databases">
        <authorList>
            <person name="de Groot N.N."/>
        </authorList>
    </citation>
    <scope>NUCLEOTIDE SEQUENCE [LARGE SCALE GENOMIC DNA]</scope>
    <source>
        <strain evidence="2 3">DSM 19706</strain>
    </source>
</reference>
<dbReference type="AlphaFoldDB" id="A0A1H9Z7R3"/>
<dbReference type="OrthoDB" id="6314641at2"/>
<keyword evidence="3" id="KW-1185">Reference proteome</keyword>
<keyword evidence="1" id="KW-0812">Transmembrane</keyword>
<protein>
    <submittedName>
        <fullName evidence="2">Uncharacterized protein</fullName>
    </submittedName>
</protein>
<keyword evidence="1" id="KW-0472">Membrane</keyword>
<name>A0A1H9Z7R3_THASX</name>
<organism evidence="2 3">
    <name type="scientific">Thalassotalea agarivorans</name>
    <name type="common">Thalassomonas agarivorans</name>
    <dbReference type="NCBI Taxonomy" id="349064"/>
    <lineage>
        <taxon>Bacteria</taxon>
        <taxon>Pseudomonadati</taxon>
        <taxon>Pseudomonadota</taxon>
        <taxon>Gammaproteobacteria</taxon>
        <taxon>Alteromonadales</taxon>
        <taxon>Colwelliaceae</taxon>
        <taxon>Thalassotalea</taxon>
    </lineage>
</organism>
<dbReference type="InterPro" id="IPR046168">
    <property type="entry name" value="DUF6170"/>
</dbReference>
<evidence type="ECO:0000313" key="3">
    <source>
        <dbReference type="Proteomes" id="UP000199308"/>
    </source>
</evidence>
<feature type="transmembrane region" description="Helical" evidence="1">
    <location>
        <begin position="36"/>
        <end position="54"/>
    </location>
</feature>